<keyword evidence="2 5" id="KW-0238">DNA-binding</keyword>
<dbReference type="PANTHER" id="PTHR43280:SF32">
    <property type="entry name" value="TRANSCRIPTIONAL REGULATORY PROTEIN"/>
    <property type="match status" value="1"/>
</dbReference>
<dbReference type="SUPFAM" id="SSF51215">
    <property type="entry name" value="Regulatory protein AraC"/>
    <property type="match status" value="1"/>
</dbReference>
<dbReference type="SUPFAM" id="SSF46689">
    <property type="entry name" value="Homeodomain-like"/>
    <property type="match status" value="1"/>
</dbReference>
<organism evidence="5 6">
    <name type="scientific">Pedobacter hartonius</name>
    <dbReference type="NCBI Taxonomy" id="425514"/>
    <lineage>
        <taxon>Bacteria</taxon>
        <taxon>Pseudomonadati</taxon>
        <taxon>Bacteroidota</taxon>
        <taxon>Sphingobacteriia</taxon>
        <taxon>Sphingobacteriales</taxon>
        <taxon>Sphingobacteriaceae</taxon>
        <taxon>Pedobacter</taxon>
    </lineage>
</organism>
<proteinExistence type="predicted"/>
<dbReference type="PROSITE" id="PS01124">
    <property type="entry name" value="HTH_ARAC_FAMILY_2"/>
    <property type="match status" value="1"/>
</dbReference>
<sequence>MESIEEFYNYKFGDFPNRLSQSIGQFNVFRIEDRLRPEQLLPPHVRRNFYKIMLYDGENIFHYGDQSITVKGKTLLFFQPRIPYSYDVVSTDTKGYFCVFKEEFYKENIRLNLSELPLFDPGVIPVYELGDEEYDEVKAIFERMSKEINTSYVFKYELIRSYISQLLFLAMKTGQNKNQFKPADAGTRITSKFIEMLEQQFLVEFSSERLLLRTPKDFADRLAVHVNYLNRIIKISTGRTTSEIIYDRINSEAKILLKYTRWNISEIGYALGFDDQAHFNKFFKKQEGISPSSYRLV</sequence>
<accession>A0A1H3WPD8</accession>
<dbReference type="InterPro" id="IPR009057">
    <property type="entry name" value="Homeodomain-like_sf"/>
</dbReference>
<dbReference type="GO" id="GO:0003700">
    <property type="term" value="F:DNA-binding transcription factor activity"/>
    <property type="evidence" value="ECO:0007669"/>
    <property type="project" value="InterPro"/>
</dbReference>
<evidence type="ECO:0000259" key="4">
    <source>
        <dbReference type="PROSITE" id="PS01124"/>
    </source>
</evidence>
<keyword evidence="6" id="KW-1185">Reference proteome</keyword>
<protein>
    <submittedName>
        <fullName evidence="5">AraC-type DNA-binding protein</fullName>
    </submittedName>
</protein>
<name>A0A1H3WPD8_9SPHI</name>
<dbReference type="Pfam" id="PF12833">
    <property type="entry name" value="HTH_18"/>
    <property type="match status" value="1"/>
</dbReference>
<evidence type="ECO:0000256" key="3">
    <source>
        <dbReference type="ARBA" id="ARBA00023163"/>
    </source>
</evidence>
<dbReference type="OrthoDB" id="629929at2"/>
<dbReference type="InterPro" id="IPR020449">
    <property type="entry name" value="Tscrpt_reg_AraC-type_HTH"/>
</dbReference>
<dbReference type="EMBL" id="FNRA01000001">
    <property type="protein sequence ID" value="SDZ89047.1"/>
    <property type="molecule type" value="Genomic_DNA"/>
</dbReference>
<dbReference type="Gene3D" id="1.10.10.60">
    <property type="entry name" value="Homeodomain-like"/>
    <property type="match status" value="1"/>
</dbReference>
<evidence type="ECO:0000313" key="6">
    <source>
        <dbReference type="Proteomes" id="UP000198850"/>
    </source>
</evidence>
<feature type="domain" description="HTH araC/xylS-type" evidence="4">
    <location>
        <begin position="191"/>
        <end position="297"/>
    </location>
</feature>
<dbReference type="AlphaFoldDB" id="A0A1H3WPD8"/>
<keyword evidence="3" id="KW-0804">Transcription</keyword>
<dbReference type="InterPro" id="IPR018060">
    <property type="entry name" value="HTH_AraC"/>
</dbReference>
<dbReference type="InterPro" id="IPR037923">
    <property type="entry name" value="HTH-like"/>
</dbReference>
<dbReference type="GO" id="GO:0043565">
    <property type="term" value="F:sequence-specific DNA binding"/>
    <property type="evidence" value="ECO:0007669"/>
    <property type="project" value="InterPro"/>
</dbReference>
<dbReference type="PRINTS" id="PR00032">
    <property type="entry name" value="HTHARAC"/>
</dbReference>
<evidence type="ECO:0000256" key="1">
    <source>
        <dbReference type="ARBA" id="ARBA00023015"/>
    </source>
</evidence>
<dbReference type="Proteomes" id="UP000198850">
    <property type="component" value="Unassembled WGS sequence"/>
</dbReference>
<gene>
    <name evidence="5" type="ORF">SAMN05443550_101342</name>
</gene>
<dbReference type="STRING" id="425514.SAMN05443550_101342"/>
<dbReference type="PANTHER" id="PTHR43280">
    <property type="entry name" value="ARAC-FAMILY TRANSCRIPTIONAL REGULATOR"/>
    <property type="match status" value="1"/>
</dbReference>
<reference evidence="5 6" key="1">
    <citation type="submission" date="2016-10" db="EMBL/GenBank/DDBJ databases">
        <authorList>
            <person name="de Groot N.N."/>
        </authorList>
    </citation>
    <scope>NUCLEOTIDE SEQUENCE [LARGE SCALE GENOMIC DNA]</scope>
    <source>
        <strain evidence="5 6">DSM 19033</strain>
    </source>
</reference>
<evidence type="ECO:0000256" key="2">
    <source>
        <dbReference type="ARBA" id="ARBA00023125"/>
    </source>
</evidence>
<dbReference type="RefSeq" id="WP_090554517.1">
    <property type="nucleotide sequence ID" value="NZ_FNRA01000001.1"/>
</dbReference>
<keyword evidence="1" id="KW-0805">Transcription regulation</keyword>
<evidence type="ECO:0000313" key="5">
    <source>
        <dbReference type="EMBL" id="SDZ89047.1"/>
    </source>
</evidence>
<dbReference type="SMART" id="SM00342">
    <property type="entry name" value="HTH_ARAC"/>
    <property type="match status" value="1"/>
</dbReference>